<dbReference type="EMBL" id="CP028773">
    <property type="protein sequence ID" value="AWU74583.1"/>
    <property type="molecule type" value="Genomic_DNA"/>
</dbReference>
<evidence type="ECO:0000313" key="5">
    <source>
        <dbReference type="Proteomes" id="UP000029867"/>
    </source>
</evidence>
<name>A0A099P8L1_PICKU</name>
<feature type="compositionally biased region" description="Polar residues" evidence="1">
    <location>
        <begin position="30"/>
        <end position="67"/>
    </location>
</feature>
<dbReference type="OrthoDB" id="3998171at2759"/>
<dbReference type="Proteomes" id="UP000029867">
    <property type="component" value="Unassembled WGS sequence"/>
</dbReference>
<dbReference type="KEGG" id="pkz:C5L36_0A11650"/>
<reference evidence="3 6" key="3">
    <citation type="submission" date="2018-06" db="EMBL/GenBank/DDBJ databases">
        <title>Population genomics shows no distinction between pathogenic Candida krusei and environmental Pichia kudriavzevii: One species, four names.</title>
        <authorList>
            <person name="Douglass A.P."/>
            <person name="Offei B."/>
            <person name="Braun-Galleani S."/>
            <person name="Coughlan A.Y."/>
            <person name="Martos A."/>
            <person name="Ortiz-Merino R.A."/>
            <person name="Byrne K.P."/>
            <person name="Wolfe K.H."/>
        </authorList>
    </citation>
    <scope>NUCLEOTIDE SEQUENCE [LARGE SCALE GENOMIC DNA]</scope>
    <source>
        <strain evidence="3 6">CBS573</strain>
    </source>
</reference>
<dbReference type="Proteomes" id="UP000249293">
    <property type="component" value="Chromosome 1"/>
</dbReference>
<keyword evidence="2" id="KW-0472">Membrane</keyword>
<evidence type="ECO:0000256" key="1">
    <source>
        <dbReference type="SAM" id="MobiDB-lite"/>
    </source>
</evidence>
<reference evidence="5" key="1">
    <citation type="journal article" date="2014" name="Microb. Cell Fact.">
        <title>Exploiting Issatchenkia orientalis SD108 for succinic acid production.</title>
        <authorList>
            <person name="Xiao H."/>
            <person name="Shao Z."/>
            <person name="Jiang Y."/>
            <person name="Dole S."/>
            <person name="Zhao H."/>
        </authorList>
    </citation>
    <scope>NUCLEOTIDE SEQUENCE [LARGE SCALE GENOMIC DNA]</scope>
    <source>
        <strain evidence="5">SD108</strain>
    </source>
</reference>
<keyword evidence="6" id="KW-1185">Reference proteome</keyword>
<dbReference type="GeneID" id="40382293"/>
<accession>A0A099P8L1</accession>
<evidence type="ECO:0000313" key="4">
    <source>
        <dbReference type="EMBL" id="KGK40574.1"/>
    </source>
</evidence>
<evidence type="ECO:0000313" key="6">
    <source>
        <dbReference type="Proteomes" id="UP000249293"/>
    </source>
</evidence>
<dbReference type="EMBL" id="JQFK01000001">
    <property type="protein sequence ID" value="KGK40574.1"/>
    <property type="molecule type" value="Genomic_DNA"/>
</dbReference>
<dbReference type="AlphaFoldDB" id="A0A099P8L1"/>
<keyword evidence="2" id="KW-1133">Transmembrane helix</keyword>
<feature type="region of interest" description="Disordered" evidence="1">
    <location>
        <begin position="456"/>
        <end position="479"/>
    </location>
</feature>
<evidence type="ECO:0000256" key="2">
    <source>
        <dbReference type="SAM" id="Phobius"/>
    </source>
</evidence>
<evidence type="ECO:0000313" key="3">
    <source>
        <dbReference type="EMBL" id="AWU74583.1"/>
    </source>
</evidence>
<sequence length="740" mass="81174">MFAPPSDEMNPSYIDFLEKRVDATTAGLDASTTEFSMDTSSHTGPSMDASPTTSSPVSQSDSGSETLKISADIQTRRRISTHSFNKMTTNTLISNTFATSGTYSVLDNGSSTLTDALALITAIPNSTGDSSSATSGIPNDETVTVYTYNSQNSLKPSIELIVPTITTNTLPTGLLPASSNYTNSSIFTQPLNSTNPSISAQFTNSTKSGYNRPKSVSSWITRSSLNMVPSEYPKVSTYSSSGSNTLRHSALSKAHSMFPSRTSITKLSSSTSVKSKKFASSALPTTSSSQLTTTSSRKPRTTITQYLEDITYTQVYVVTDSRTTVTTALLATTSFYVTSLDETYSISPPAITTDLQSLKSRLGFDSSIFKKKIGAGAVAGIAIGAILGLLLLLGLFIFYFLRKRKNGGSVIDWLHGLKRSDDHYSRKSVYIGDASHYKENGSEDSLVQTDSRYYNSERYPEPQIPDDPTSNSTIKKTPPLVNRDKKPSLFLTPSPIKPALTVDHSPVQEDGFDMSLFDMRSELNKINDSTDTVHYLFPPAPAPRKTVKGINSIDKMNYQVDDTPTTPIDRLPIDRTMSVLYESPNEQCIWDEFESAKDSGLMNHSGSMTNAKNYSADTEFDTSKHGKSSKCDQIFEQLRADGDYDDTLRDSILSSDRRVRSGSGAKRYEYIVNNVSTFKNELEKERLGSPLKSTFGFESMDDTVHLSETPNDFPNSETVKEFIDYVKKVPPPIPKPRKNI</sequence>
<protein>
    <submittedName>
        <fullName evidence="4">Uncharacterized protein</fullName>
    </submittedName>
</protein>
<dbReference type="VEuPathDB" id="FungiDB:C5L36_0A11650"/>
<feature type="transmembrane region" description="Helical" evidence="2">
    <location>
        <begin position="377"/>
        <end position="401"/>
    </location>
</feature>
<gene>
    <name evidence="3" type="ORF">C5L36_0A11650</name>
    <name evidence="4" type="ORF">JL09_g142</name>
</gene>
<feature type="region of interest" description="Disordered" evidence="1">
    <location>
        <begin position="28"/>
        <end position="71"/>
    </location>
</feature>
<proteinExistence type="predicted"/>
<dbReference type="RefSeq" id="XP_029320060.1">
    <property type="nucleotide sequence ID" value="XM_029464200.1"/>
</dbReference>
<organism evidence="4 5">
    <name type="scientific">Pichia kudriavzevii</name>
    <name type="common">Yeast</name>
    <name type="synonym">Issatchenkia orientalis</name>
    <dbReference type="NCBI Taxonomy" id="4909"/>
    <lineage>
        <taxon>Eukaryota</taxon>
        <taxon>Fungi</taxon>
        <taxon>Dikarya</taxon>
        <taxon>Ascomycota</taxon>
        <taxon>Saccharomycotina</taxon>
        <taxon>Pichiomycetes</taxon>
        <taxon>Pichiales</taxon>
        <taxon>Pichiaceae</taxon>
        <taxon>Pichia</taxon>
    </lineage>
</organism>
<reference evidence="4" key="2">
    <citation type="submission" date="2014-08" db="EMBL/GenBank/DDBJ databases">
        <title>Exploiting Issatchenkia orientalis SD108 for Succinic Acid Production.</title>
        <authorList>
            <person name="Xiao H."/>
            <person name="Shao Z."/>
            <person name="Jiang Y."/>
            <person name="Dole S."/>
            <person name="Zhao H."/>
        </authorList>
    </citation>
    <scope>NUCLEOTIDE SEQUENCE [LARGE SCALE GENOMIC DNA]</scope>
    <source>
        <strain evidence="4">SD108</strain>
    </source>
</reference>
<dbReference type="HOGENOM" id="CLU_375084_0_0_1"/>
<dbReference type="eggNOG" id="KOG1216">
    <property type="taxonomic scope" value="Eukaryota"/>
</dbReference>
<keyword evidence="2" id="KW-0812">Transmembrane</keyword>